<name>A0ABW1F2Q1_9ACTN</name>
<dbReference type="SUPFAM" id="SSF47413">
    <property type="entry name" value="lambda repressor-like DNA-binding domains"/>
    <property type="match status" value="1"/>
</dbReference>
<dbReference type="InterPro" id="IPR001387">
    <property type="entry name" value="Cro/C1-type_HTH"/>
</dbReference>
<feature type="domain" description="HTH cro/C1-type" evidence="2">
    <location>
        <begin position="22"/>
        <end position="55"/>
    </location>
</feature>
<dbReference type="EMBL" id="JBHSOD010000037">
    <property type="protein sequence ID" value="MFC5888230.1"/>
    <property type="molecule type" value="Genomic_DNA"/>
</dbReference>
<dbReference type="Pfam" id="PF13560">
    <property type="entry name" value="HTH_31"/>
    <property type="match status" value="1"/>
</dbReference>
<gene>
    <name evidence="3" type="ORF">ACFP0N_25020</name>
</gene>
<evidence type="ECO:0000259" key="2">
    <source>
        <dbReference type="PROSITE" id="PS50943"/>
    </source>
</evidence>
<accession>A0ABW1F2Q1</accession>
<dbReference type="SMART" id="SM00530">
    <property type="entry name" value="HTH_XRE"/>
    <property type="match status" value="1"/>
</dbReference>
<comment type="caution">
    <text evidence="3">The sequence shown here is derived from an EMBL/GenBank/DDBJ whole genome shotgun (WGS) entry which is preliminary data.</text>
</comment>
<keyword evidence="4" id="KW-1185">Reference proteome</keyword>
<reference evidence="4" key="1">
    <citation type="journal article" date="2019" name="Int. J. Syst. Evol. Microbiol.">
        <title>The Global Catalogue of Microorganisms (GCM) 10K type strain sequencing project: providing services to taxonomists for standard genome sequencing and annotation.</title>
        <authorList>
            <consortium name="The Broad Institute Genomics Platform"/>
            <consortium name="The Broad Institute Genome Sequencing Center for Infectious Disease"/>
            <person name="Wu L."/>
            <person name="Ma J."/>
        </authorList>
    </citation>
    <scope>NUCLEOTIDE SEQUENCE [LARGE SCALE GENOMIC DNA]</scope>
    <source>
        <strain evidence="4">CGMCC 4.1469</strain>
    </source>
</reference>
<dbReference type="Proteomes" id="UP001596067">
    <property type="component" value="Unassembled WGS sequence"/>
</dbReference>
<dbReference type="InterPro" id="IPR010982">
    <property type="entry name" value="Lambda_DNA-bd_dom_sf"/>
</dbReference>
<sequence>MPQRPRALEPSRSARDWFGAELRHWRKARRLSQDALGASVHVSGDLIAKIEKAQRPCKPGLAAALDAVLGTGGVLARGLEHVGRDADNRGSDVDRPDMSRGASHPAKSSASSLPMVEAGERRSVGKQIDAAALGSAMTLMNGEVRVACRASDGRVTFVTMPRRKLLRGVTAAAGATPLQAPGLSLSLPPTKPVSAGLLTSSMHPVENFRALRRSLVECDNFLGPRNVVTDVQDHIRRVQQLRQEASGRDRQDLMQVQAEYAEFCSWLYQDSGDFRAAQYWADRAVEWSTVAGALDLTIYTMARKAQLAGDMRDPLDTIDLAEAAQRIAPPRSRLSAMGAIYGAHGHALRGDERASRNAYDQALEVVMGPDNDGITRGRWLDAAYVEAQRARSLLALGNHQDAAAGFERAVCALPTSYRRDRGVYLARAAVAQLHADGPETAAASGSAALVIATATGSARIFTELAVLDAKLQRWVSVTEVVEFREALDNVMLHDV</sequence>
<dbReference type="Gene3D" id="1.10.260.40">
    <property type="entry name" value="lambda repressor-like DNA-binding domains"/>
    <property type="match status" value="1"/>
</dbReference>
<dbReference type="CDD" id="cd00093">
    <property type="entry name" value="HTH_XRE"/>
    <property type="match status" value="1"/>
</dbReference>
<dbReference type="InterPro" id="IPR011990">
    <property type="entry name" value="TPR-like_helical_dom_sf"/>
</dbReference>
<dbReference type="PROSITE" id="PS50943">
    <property type="entry name" value="HTH_CROC1"/>
    <property type="match status" value="1"/>
</dbReference>
<dbReference type="RefSeq" id="WP_313763490.1">
    <property type="nucleotide sequence ID" value="NZ_BAAAVH010000112.1"/>
</dbReference>
<feature type="region of interest" description="Disordered" evidence="1">
    <location>
        <begin position="83"/>
        <end position="116"/>
    </location>
</feature>
<dbReference type="SUPFAM" id="SSF48452">
    <property type="entry name" value="TPR-like"/>
    <property type="match status" value="1"/>
</dbReference>
<evidence type="ECO:0000256" key="1">
    <source>
        <dbReference type="SAM" id="MobiDB-lite"/>
    </source>
</evidence>
<proteinExistence type="predicted"/>
<evidence type="ECO:0000313" key="3">
    <source>
        <dbReference type="EMBL" id="MFC5888230.1"/>
    </source>
</evidence>
<evidence type="ECO:0000313" key="4">
    <source>
        <dbReference type="Proteomes" id="UP001596067"/>
    </source>
</evidence>
<protein>
    <submittedName>
        <fullName evidence="3">Helix-turn-helix domain-containing protein</fullName>
    </submittedName>
</protein>
<feature type="compositionally biased region" description="Basic and acidic residues" evidence="1">
    <location>
        <begin position="83"/>
        <end position="98"/>
    </location>
</feature>
<organism evidence="3 4">
    <name type="scientific">Kitasatospora aburaviensis</name>
    <dbReference type="NCBI Taxonomy" id="67265"/>
    <lineage>
        <taxon>Bacteria</taxon>
        <taxon>Bacillati</taxon>
        <taxon>Actinomycetota</taxon>
        <taxon>Actinomycetes</taxon>
        <taxon>Kitasatosporales</taxon>
        <taxon>Streptomycetaceae</taxon>
        <taxon>Kitasatospora</taxon>
    </lineage>
</organism>